<dbReference type="InterPro" id="IPR027948">
    <property type="entry name" value="DUF4436"/>
</dbReference>
<reference evidence="3 4" key="1">
    <citation type="submission" date="2016-07" db="EMBL/GenBank/DDBJ databases">
        <title>Pervasive Adenine N6-methylation of Active Genes in Fungi.</title>
        <authorList>
            <consortium name="DOE Joint Genome Institute"/>
            <person name="Mondo S.J."/>
            <person name="Dannebaum R.O."/>
            <person name="Kuo R.C."/>
            <person name="Labutti K."/>
            <person name="Haridas S."/>
            <person name="Kuo A."/>
            <person name="Salamov A."/>
            <person name="Ahrendt S.R."/>
            <person name="Lipzen A."/>
            <person name="Sullivan W."/>
            <person name="Andreopoulos W.B."/>
            <person name="Clum A."/>
            <person name="Lindquist E."/>
            <person name="Daum C."/>
            <person name="Ramamoorthy G.K."/>
            <person name="Gryganskyi A."/>
            <person name="Culley D."/>
            <person name="Magnuson J.K."/>
            <person name="James T.Y."/>
            <person name="O'Malley M.A."/>
            <person name="Stajich J.E."/>
            <person name="Spatafora J.W."/>
            <person name="Visel A."/>
            <person name="Grigoriev I.V."/>
        </authorList>
    </citation>
    <scope>NUCLEOTIDE SEQUENCE [LARGE SCALE GENOMIC DNA]</scope>
    <source>
        <strain evidence="3 4">PL171</strain>
    </source>
</reference>
<keyword evidence="2" id="KW-1133">Transmembrane helix</keyword>
<proteinExistence type="predicted"/>
<feature type="transmembrane region" description="Helical" evidence="2">
    <location>
        <begin position="121"/>
        <end position="145"/>
    </location>
</feature>
<keyword evidence="2" id="KW-0472">Membrane</keyword>
<sequence length="428" mass="45024">MDSSSTDPIHHPSDTFQTQPAQDEASTRALNGDTLARGASIDDSAPAQPPKHLQASTYTIIEPAPRPSATQPAAVAATTMLAPPAATHQQQHATRAIGASVGASLDRMDASRPWYKRRRNCPVIAALSLLVVTLTALMAATTVMYRSETSMVSLANYSPPASVASYLSMDIRISHLNLETGIGRISLSKITPFGVFAIGQGSSMLRERIEVFVNGNQYVLEAGMPAREVSAPVTLTTGHVARFPFDAHVAPVSVYAMTTGGRQGLVASVSGGQPLTSNPLVPIKVNVVGGVQSLRLAATMDPNMAAIGLVEPQIAIRRSPLTRLFGVTVFALMWGLTGAVVVVAVDVIRYAKDVNVGLLVAIAAVLVAMPGLRGVQPGVPGVGTTGDVMGFFWNMAIVGIAFITLAGYAAYQTQTQQQLHQQNKHKTG</sequence>
<dbReference type="Proteomes" id="UP000193411">
    <property type="component" value="Unassembled WGS sequence"/>
</dbReference>
<dbReference type="EMBL" id="MCFL01000001">
    <property type="protein sequence ID" value="ORZ41223.1"/>
    <property type="molecule type" value="Genomic_DNA"/>
</dbReference>
<organism evidence="3 4">
    <name type="scientific">Catenaria anguillulae PL171</name>
    <dbReference type="NCBI Taxonomy" id="765915"/>
    <lineage>
        <taxon>Eukaryota</taxon>
        <taxon>Fungi</taxon>
        <taxon>Fungi incertae sedis</taxon>
        <taxon>Blastocladiomycota</taxon>
        <taxon>Blastocladiomycetes</taxon>
        <taxon>Blastocladiales</taxon>
        <taxon>Catenariaceae</taxon>
        <taxon>Catenaria</taxon>
    </lineage>
</organism>
<comment type="caution">
    <text evidence="3">The sequence shown here is derived from an EMBL/GenBank/DDBJ whole genome shotgun (WGS) entry which is preliminary data.</text>
</comment>
<evidence type="ECO:0000313" key="3">
    <source>
        <dbReference type="EMBL" id="ORZ41223.1"/>
    </source>
</evidence>
<evidence type="ECO:0000313" key="4">
    <source>
        <dbReference type="Proteomes" id="UP000193411"/>
    </source>
</evidence>
<dbReference type="OrthoDB" id="5575043at2759"/>
<feature type="transmembrane region" description="Helical" evidence="2">
    <location>
        <begin position="324"/>
        <end position="347"/>
    </location>
</feature>
<dbReference type="AlphaFoldDB" id="A0A1Y2I565"/>
<keyword evidence="4" id="KW-1185">Reference proteome</keyword>
<name>A0A1Y2I565_9FUNG</name>
<dbReference type="STRING" id="765915.A0A1Y2I565"/>
<feature type="transmembrane region" description="Helical" evidence="2">
    <location>
        <begin position="392"/>
        <end position="411"/>
    </location>
</feature>
<evidence type="ECO:0000256" key="2">
    <source>
        <dbReference type="SAM" id="Phobius"/>
    </source>
</evidence>
<protein>
    <submittedName>
        <fullName evidence="3">Uncharacterized protein</fullName>
    </submittedName>
</protein>
<feature type="region of interest" description="Disordered" evidence="1">
    <location>
        <begin position="1"/>
        <end position="51"/>
    </location>
</feature>
<keyword evidence="2" id="KW-0812">Transmembrane</keyword>
<gene>
    <name evidence="3" type="ORF">BCR44DRAFT_34528</name>
</gene>
<accession>A0A1Y2I565</accession>
<feature type="transmembrane region" description="Helical" evidence="2">
    <location>
        <begin position="354"/>
        <end position="372"/>
    </location>
</feature>
<dbReference type="Pfam" id="PF14494">
    <property type="entry name" value="DUF4436"/>
    <property type="match status" value="1"/>
</dbReference>
<evidence type="ECO:0000256" key="1">
    <source>
        <dbReference type="SAM" id="MobiDB-lite"/>
    </source>
</evidence>